<dbReference type="Pfam" id="PF25540">
    <property type="entry name" value="DUF7923"/>
    <property type="match status" value="1"/>
</dbReference>
<reference evidence="4 5" key="1">
    <citation type="journal article" date="2024" name="IMA Fungus">
        <title>IMA Genome - F19 : A genome assembly and annotation guide to empower mycologists, including annotated draft genome sequences of Ceratocystis pirilliformis, Diaporthe australafricana, Fusarium ophioides, Paecilomyces lecythidis, and Sporothrix stenoceras.</title>
        <authorList>
            <person name="Aylward J."/>
            <person name="Wilson A.M."/>
            <person name="Visagie C.M."/>
            <person name="Spraker J."/>
            <person name="Barnes I."/>
            <person name="Buitendag C."/>
            <person name="Ceriani C."/>
            <person name="Del Mar Angel L."/>
            <person name="du Plessis D."/>
            <person name="Fuchs T."/>
            <person name="Gasser K."/>
            <person name="Kramer D."/>
            <person name="Li W."/>
            <person name="Munsamy K."/>
            <person name="Piso A."/>
            <person name="Price J.L."/>
            <person name="Sonnekus B."/>
            <person name="Thomas C."/>
            <person name="van der Nest A."/>
            <person name="van Dijk A."/>
            <person name="van Heerden A."/>
            <person name="van Vuuren N."/>
            <person name="Yilmaz N."/>
            <person name="Duong T.A."/>
            <person name="van der Merwe N.A."/>
            <person name="Wingfield M.J."/>
            <person name="Wingfield B.D."/>
        </authorList>
    </citation>
    <scope>NUCLEOTIDE SEQUENCE [LARGE SCALE GENOMIC DNA]</scope>
    <source>
        <strain evidence="4 5">CMW 5346</strain>
    </source>
</reference>
<dbReference type="InterPro" id="IPR057683">
    <property type="entry name" value="DUF7923"/>
</dbReference>
<sequence>MSGIGSDLDLLRHRFQQLRQYEDSHSQLLQNRHPYVAVLIDGDGLLFQDSFINDGLEGGKRAAHALRAAIIGLCGDLASKMEIVVKICANQSGLATAMRQSGSIASENQFKQFTLGFTQAKASFDFIDVGYGKERADSKIREDARWHLHNVNCKIVVLGISHDSGYAPFLDELSSDQSTRHRLRILEGSPTVRELIATNIEIVNFNDTVFRADKLVADRVPNAAPPTPTTNGTGRTSPPSSDSRNGITKTNGVVPVSAINGSAKAKVLSPTKSPSSSYASATTTAQSTPTPTLTFPQATTKNLQIKAASAAAAAAALLEKNKPTWNPGERGLDPPVTFNPAHVDSVKKRKGRDKFCNNYVIVGHCPKDFCEYNHKLKATPDEKKALTFLMRQSPCTYGQDCDYDECIYGHNCPSVRDGQCMQPFCRFPSSLHPPKTKFKQPFLGDD</sequence>
<proteinExistence type="predicted"/>
<evidence type="ECO:0008006" key="6">
    <source>
        <dbReference type="Google" id="ProtNLM"/>
    </source>
</evidence>
<dbReference type="Proteomes" id="UP001583186">
    <property type="component" value="Unassembled WGS sequence"/>
</dbReference>
<evidence type="ECO:0000313" key="4">
    <source>
        <dbReference type="EMBL" id="KAL1903402.1"/>
    </source>
</evidence>
<feature type="compositionally biased region" description="Low complexity" evidence="1">
    <location>
        <begin position="229"/>
        <end position="240"/>
    </location>
</feature>
<feature type="region of interest" description="Disordered" evidence="1">
    <location>
        <begin position="322"/>
        <end position="344"/>
    </location>
</feature>
<name>A0ABR3ZTC0_9PEZI</name>
<organism evidence="4 5">
    <name type="scientific">Sporothrix stenoceras</name>
    <dbReference type="NCBI Taxonomy" id="5173"/>
    <lineage>
        <taxon>Eukaryota</taxon>
        <taxon>Fungi</taxon>
        <taxon>Dikarya</taxon>
        <taxon>Ascomycota</taxon>
        <taxon>Pezizomycotina</taxon>
        <taxon>Sordariomycetes</taxon>
        <taxon>Sordariomycetidae</taxon>
        <taxon>Ophiostomatales</taxon>
        <taxon>Ophiostomataceae</taxon>
        <taxon>Sporothrix</taxon>
    </lineage>
</organism>
<evidence type="ECO:0000313" key="5">
    <source>
        <dbReference type="Proteomes" id="UP001583186"/>
    </source>
</evidence>
<comment type="caution">
    <text evidence="4">The sequence shown here is derived from an EMBL/GenBank/DDBJ whole genome shotgun (WGS) entry which is preliminary data.</text>
</comment>
<evidence type="ECO:0000259" key="2">
    <source>
        <dbReference type="Pfam" id="PF25540"/>
    </source>
</evidence>
<dbReference type="Pfam" id="PF25543">
    <property type="entry name" value="zf-CCCH_tandem"/>
    <property type="match status" value="1"/>
</dbReference>
<dbReference type="PANTHER" id="PTHR37543:SF1">
    <property type="entry name" value="CCCH ZINC FINGER DNA BINDING PROTEIN (AFU_ORTHOLOGUE AFUA_5G12760)"/>
    <property type="match status" value="1"/>
</dbReference>
<gene>
    <name evidence="4" type="ORF">Sste5346_000028</name>
</gene>
<accession>A0ABR3ZTC0</accession>
<dbReference type="EMBL" id="JAWCUI010000001">
    <property type="protein sequence ID" value="KAL1903402.1"/>
    <property type="molecule type" value="Genomic_DNA"/>
</dbReference>
<evidence type="ECO:0000256" key="1">
    <source>
        <dbReference type="SAM" id="MobiDB-lite"/>
    </source>
</evidence>
<feature type="domain" description="DUF7923" evidence="2">
    <location>
        <begin position="30"/>
        <end position="207"/>
    </location>
</feature>
<dbReference type="InterPro" id="IPR057654">
    <property type="entry name" value="Znf-CCCH_tandem"/>
</dbReference>
<feature type="compositionally biased region" description="Low complexity" evidence="1">
    <location>
        <begin position="269"/>
        <end position="292"/>
    </location>
</feature>
<protein>
    <recommendedName>
        <fullName evidence="6">C3H1-type domain-containing protein</fullName>
    </recommendedName>
</protein>
<feature type="domain" description="Tandem CCCH zinc finger" evidence="3">
    <location>
        <begin position="385"/>
        <end position="437"/>
    </location>
</feature>
<feature type="region of interest" description="Disordered" evidence="1">
    <location>
        <begin position="220"/>
        <end position="295"/>
    </location>
</feature>
<feature type="compositionally biased region" description="Polar residues" evidence="1">
    <location>
        <begin position="241"/>
        <end position="251"/>
    </location>
</feature>
<dbReference type="PANTHER" id="PTHR37543">
    <property type="entry name" value="CCCH ZINC FINGER DNA BINDING PROTEIN (AFU_ORTHOLOGUE AFUA_5G12760)"/>
    <property type="match status" value="1"/>
</dbReference>
<evidence type="ECO:0000259" key="3">
    <source>
        <dbReference type="Pfam" id="PF25543"/>
    </source>
</evidence>
<keyword evidence="5" id="KW-1185">Reference proteome</keyword>